<dbReference type="AlphaFoldDB" id="A0A395RS11"/>
<dbReference type="EMBL" id="PXOF01000138">
    <property type="protein sequence ID" value="RGP62936.1"/>
    <property type="molecule type" value="Genomic_DNA"/>
</dbReference>
<sequence length="465" mass="52172">MPVIIRPSGNTPRLITAYEFRKQDRRYQLLDMCPKEDCIVKCIIQSSFDSETDIIGSTNGFVLGAIKAYSKHHHLVLRPDDIWLAILTQLSFFINRNAEAFRNLFVAHSERKCLVVLSPEMLKKQDMGAMAKTLAEAMTENLKDKSFHKWIIPDFTTTIDKDVIAASIVMAGAFRSYFDYSFSYCCGMPSITLLGTKEDWSNLQARLAGLTTLTNVLSPGSRQSEELDRFHKLLIPVLDRMVETFDDPMNPEIVDFWSRMVHESSGSGVHYISGWLTAFCFWSSEGQALYYEPQGVVDISSPDKTRPGCALDGIRYHRIDTNAVPLGWASAPIDVDDNGFVYKATIVAGSMGMKVSSSGEKLDQTRRYCNTISADVDGKYVVTKKGETCNVTFQHCDDFDLETGPDTLQPVIGWWMYEIETQKGDGDEYWAAEREVDWIPTGLAALESHSKDQAIESSIAEASKT</sequence>
<gene>
    <name evidence="1" type="ORF">FSPOR_8920</name>
</gene>
<keyword evidence="2" id="KW-1185">Reference proteome</keyword>
<evidence type="ECO:0000313" key="1">
    <source>
        <dbReference type="EMBL" id="RGP62936.1"/>
    </source>
</evidence>
<proteinExistence type="predicted"/>
<reference evidence="1 2" key="1">
    <citation type="journal article" date="2018" name="PLoS Pathog.">
        <title>Evolution of structural diversity of trichothecenes, a family of toxins produced by plant pathogenic and entomopathogenic fungi.</title>
        <authorList>
            <person name="Proctor R.H."/>
            <person name="McCormick S.P."/>
            <person name="Kim H.S."/>
            <person name="Cardoza R.E."/>
            <person name="Stanley A.M."/>
            <person name="Lindo L."/>
            <person name="Kelly A."/>
            <person name="Brown D.W."/>
            <person name="Lee T."/>
            <person name="Vaughan M.M."/>
            <person name="Alexander N.J."/>
            <person name="Busman M."/>
            <person name="Gutierrez S."/>
        </authorList>
    </citation>
    <scope>NUCLEOTIDE SEQUENCE [LARGE SCALE GENOMIC DNA]</scope>
    <source>
        <strain evidence="1 2">NRRL 3299</strain>
    </source>
</reference>
<comment type="caution">
    <text evidence="1">The sequence shown here is derived from an EMBL/GenBank/DDBJ whole genome shotgun (WGS) entry which is preliminary data.</text>
</comment>
<dbReference type="Proteomes" id="UP000266152">
    <property type="component" value="Unassembled WGS sequence"/>
</dbReference>
<protein>
    <submittedName>
        <fullName evidence="1">Putative duf4419 domain-containing protein</fullName>
    </submittedName>
</protein>
<name>A0A395RS11_FUSSP</name>
<dbReference type="STRING" id="5514.A0A395RS11"/>
<dbReference type="PANTHER" id="PTHR31252">
    <property type="entry name" value="DUF4419 DOMAIN-CONTAINING PROTEIN"/>
    <property type="match status" value="1"/>
</dbReference>
<accession>A0A395RS11</accession>
<evidence type="ECO:0000313" key="2">
    <source>
        <dbReference type="Proteomes" id="UP000266152"/>
    </source>
</evidence>
<dbReference type="Pfam" id="PF14388">
    <property type="entry name" value="DUF4419"/>
    <property type="match status" value="1"/>
</dbReference>
<organism evidence="1 2">
    <name type="scientific">Fusarium sporotrichioides</name>
    <dbReference type="NCBI Taxonomy" id="5514"/>
    <lineage>
        <taxon>Eukaryota</taxon>
        <taxon>Fungi</taxon>
        <taxon>Dikarya</taxon>
        <taxon>Ascomycota</taxon>
        <taxon>Pezizomycotina</taxon>
        <taxon>Sordariomycetes</taxon>
        <taxon>Hypocreomycetidae</taxon>
        <taxon>Hypocreales</taxon>
        <taxon>Nectriaceae</taxon>
        <taxon>Fusarium</taxon>
    </lineage>
</organism>
<dbReference type="InterPro" id="IPR025533">
    <property type="entry name" value="DUF4419"/>
</dbReference>
<dbReference type="PANTHER" id="PTHR31252:SF11">
    <property type="entry name" value="DUF4419 DOMAIN-CONTAINING PROTEIN"/>
    <property type="match status" value="1"/>
</dbReference>